<keyword evidence="1" id="KW-0812">Transmembrane</keyword>
<evidence type="ECO:0000256" key="1">
    <source>
        <dbReference type="SAM" id="Phobius"/>
    </source>
</evidence>
<dbReference type="AlphaFoldDB" id="A0A8S1S2J3"/>
<feature type="transmembrane region" description="Helical" evidence="1">
    <location>
        <begin position="30"/>
        <end position="53"/>
    </location>
</feature>
<evidence type="ECO:0000313" key="3">
    <source>
        <dbReference type="Proteomes" id="UP000689195"/>
    </source>
</evidence>
<protein>
    <recommendedName>
        <fullName evidence="4">Transmembrane protein</fullName>
    </recommendedName>
</protein>
<evidence type="ECO:0008006" key="4">
    <source>
        <dbReference type="Google" id="ProtNLM"/>
    </source>
</evidence>
<keyword evidence="1" id="KW-1133">Transmembrane helix</keyword>
<sequence>MDFLENQLKKFTSILGYIYYQEVHMAWPFVKYYCVQIVFTYMTYSLQQQYIWIIMMKFKKRRETGIQVLANHSILLKVLTKIFEANVLIVQQKKQQYTRCRIINNVLIIIIKLLIFQRIMHLLILIKESLYQNYRILKMPLQIIKKLQIQFHKVMKYVYIKKPQNFMIGKQKSTLILIRHTIIKLESYLEAVESCNKAININSNNQNYYNSRGYYFYDEFQISINYIKDIFRFTQSQISYKSL</sequence>
<dbReference type="Proteomes" id="UP000689195">
    <property type="component" value="Unassembled WGS sequence"/>
</dbReference>
<gene>
    <name evidence="2" type="ORF">PPENT_87.1.T0020588</name>
</gene>
<keyword evidence="1" id="KW-0472">Membrane</keyword>
<accession>A0A8S1S2J3</accession>
<comment type="caution">
    <text evidence="2">The sequence shown here is derived from an EMBL/GenBank/DDBJ whole genome shotgun (WGS) entry which is preliminary data.</text>
</comment>
<keyword evidence="3" id="KW-1185">Reference proteome</keyword>
<proteinExistence type="predicted"/>
<feature type="transmembrane region" description="Helical" evidence="1">
    <location>
        <begin position="102"/>
        <end position="126"/>
    </location>
</feature>
<name>A0A8S1S2J3_9CILI</name>
<reference evidence="2" key="1">
    <citation type="submission" date="2021-01" db="EMBL/GenBank/DDBJ databases">
        <authorList>
            <consortium name="Genoscope - CEA"/>
            <person name="William W."/>
        </authorList>
    </citation>
    <scope>NUCLEOTIDE SEQUENCE</scope>
</reference>
<organism evidence="2 3">
    <name type="scientific">Paramecium pentaurelia</name>
    <dbReference type="NCBI Taxonomy" id="43138"/>
    <lineage>
        <taxon>Eukaryota</taxon>
        <taxon>Sar</taxon>
        <taxon>Alveolata</taxon>
        <taxon>Ciliophora</taxon>
        <taxon>Intramacronucleata</taxon>
        <taxon>Oligohymenophorea</taxon>
        <taxon>Peniculida</taxon>
        <taxon>Parameciidae</taxon>
        <taxon>Paramecium</taxon>
    </lineage>
</organism>
<evidence type="ECO:0000313" key="2">
    <source>
        <dbReference type="EMBL" id="CAD8133745.1"/>
    </source>
</evidence>
<dbReference type="EMBL" id="CAJJDO010000002">
    <property type="protein sequence ID" value="CAD8133745.1"/>
    <property type="molecule type" value="Genomic_DNA"/>
</dbReference>